<dbReference type="Pfam" id="PF09032">
    <property type="entry name" value="Siah-Interact_N"/>
    <property type="match status" value="1"/>
</dbReference>
<dbReference type="Gene3D" id="4.10.860.10">
    <property type="entry name" value="UVR domain"/>
    <property type="match status" value="1"/>
</dbReference>
<dbReference type="GO" id="GO:0005634">
    <property type="term" value="C:nucleus"/>
    <property type="evidence" value="ECO:0007669"/>
    <property type="project" value="UniProtKB-SubCell"/>
</dbReference>
<dbReference type="InterPro" id="IPR007699">
    <property type="entry name" value="SGS_dom"/>
</dbReference>
<feature type="domain" description="SGS" evidence="10">
    <location>
        <begin position="153"/>
        <end position="228"/>
    </location>
</feature>
<keyword evidence="6" id="KW-0833">Ubl conjugation pathway</keyword>
<dbReference type="GO" id="GO:0015631">
    <property type="term" value="F:tubulin binding"/>
    <property type="evidence" value="ECO:0007669"/>
    <property type="project" value="InterPro"/>
</dbReference>
<comment type="subcellular location">
    <subcellularLocation>
        <location evidence="2">Cytoplasm</location>
    </subcellularLocation>
    <subcellularLocation>
        <location evidence="1">Nucleus</location>
    </subcellularLocation>
</comment>
<keyword evidence="5" id="KW-0597">Phosphoprotein</keyword>
<comment type="function">
    <text evidence="9">May be involved in calcium-dependent ubiquitination and subsequent proteasomal degradation of target proteins. Probably serves as a molecular bridge in ubiquitin E3 complexes. Participates in the ubiquitin-mediated degradation of beta-catenin (CTNNB1).</text>
</comment>
<evidence type="ECO:0000259" key="10">
    <source>
        <dbReference type="PROSITE" id="PS51048"/>
    </source>
</evidence>
<dbReference type="EMBL" id="GBBI01001245">
    <property type="protein sequence ID" value="JAC17467.1"/>
    <property type="molecule type" value="mRNA"/>
</dbReference>
<dbReference type="SUPFAM" id="SSF49764">
    <property type="entry name" value="HSP20-like chaperones"/>
    <property type="match status" value="1"/>
</dbReference>
<dbReference type="GO" id="GO:0031625">
    <property type="term" value="F:ubiquitin protein ligase binding"/>
    <property type="evidence" value="ECO:0007669"/>
    <property type="project" value="InterPro"/>
</dbReference>
<dbReference type="InterPro" id="IPR008978">
    <property type="entry name" value="HSP20-like_chaperone"/>
</dbReference>
<dbReference type="PANTHER" id="PTHR13164">
    <property type="entry name" value="CALICYLIN BINDING PROTEIN"/>
    <property type="match status" value="1"/>
</dbReference>
<dbReference type="PROSITE" id="PS51048">
    <property type="entry name" value="SGS"/>
    <property type="match status" value="1"/>
</dbReference>
<keyword evidence="4" id="KW-0963">Cytoplasm</keyword>
<keyword evidence="7" id="KW-0007">Acetylation</keyword>
<dbReference type="GO" id="GO:0044548">
    <property type="term" value="F:S100 protein binding"/>
    <property type="evidence" value="ECO:0007669"/>
    <property type="project" value="InterPro"/>
</dbReference>
<dbReference type="InterPro" id="IPR037893">
    <property type="entry name" value="CS_CacyBP"/>
</dbReference>
<feature type="domain" description="CS" evidence="11">
    <location>
        <begin position="75"/>
        <end position="169"/>
    </location>
</feature>
<dbReference type="PANTHER" id="PTHR13164:SF3">
    <property type="entry name" value="CALCYCLIN-BINDING PROTEIN"/>
    <property type="match status" value="1"/>
</dbReference>
<evidence type="ECO:0000256" key="6">
    <source>
        <dbReference type="ARBA" id="ARBA00022786"/>
    </source>
</evidence>
<dbReference type="AlphaFoldDB" id="A0A023F876"/>
<evidence type="ECO:0000256" key="3">
    <source>
        <dbReference type="ARBA" id="ARBA00015702"/>
    </source>
</evidence>
<dbReference type="Pfam" id="PF04969">
    <property type="entry name" value="CS"/>
    <property type="match status" value="1"/>
</dbReference>
<dbReference type="GO" id="GO:0005737">
    <property type="term" value="C:cytoplasm"/>
    <property type="evidence" value="ECO:0007669"/>
    <property type="project" value="UniProtKB-SubCell"/>
</dbReference>
<evidence type="ECO:0000259" key="11">
    <source>
        <dbReference type="PROSITE" id="PS51203"/>
    </source>
</evidence>
<evidence type="ECO:0000256" key="7">
    <source>
        <dbReference type="ARBA" id="ARBA00022990"/>
    </source>
</evidence>
<dbReference type="InterPro" id="IPR015120">
    <property type="entry name" value="Siah-Interact_N"/>
</dbReference>
<dbReference type="PROSITE" id="PS51203">
    <property type="entry name" value="CS"/>
    <property type="match status" value="1"/>
</dbReference>
<reference evidence="12" key="1">
    <citation type="journal article" date="2014" name="PLoS Negl. Trop. Dis.">
        <title>An updated insight into the Sialotranscriptome of Triatoma infestans: developmental stage and geographic variations.</title>
        <authorList>
            <person name="Schwarz A."/>
            <person name="Medrano-Mercado N."/>
            <person name="Schaub G.A."/>
            <person name="Struchiner C.J."/>
            <person name="Bargues M.D."/>
            <person name="Levy M.Z."/>
            <person name="Ribeiro J.M."/>
        </authorList>
    </citation>
    <scope>NUCLEOTIDE SEQUENCE</scope>
    <source>
        <strain evidence="12">Chile</strain>
        <tissue evidence="12">Salivary glands</tissue>
    </source>
</reference>
<dbReference type="Gene3D" id="2.60.40.790">
    <property type="match status" value="1"/>
</dbReference>
<name>A0A023F876_TRIIF</name>
<dbReference type="GO" id="GO:0007507">
    <property type="term" value="P:heart development"/>
    <property type="evidence" value="ECO:0007669"/>
    <property type="project" value="TreeGrafter"/>
</dbReference>
<dbReference type="CDD" id="cd06468">
    <property type="entry name" value="p23_CacyBP"/>
    <property type="match status" value="1"/>
</dbReference>
<dbReference type="InterPro" id="IPR052289">
    <property type="entry name" value="Calcyclin-binding_UBL-bridge"/>
</dbReference>
<dbReference type="SUPFAM" id="SSF140106">
    <property type="entry name" value="Calcyclin-binding protein-like"/>
    <property type="match status" value="1"/>
</dbReference>
<protein>
    <recommendedName>
        <fullName evidence="3">Calcyclin-binding protein</fullName>
    </recommendedName>
</protein>
<evidence type="ECO:0000256" key="1">
    <source>
        <dbReference type="ARBA" id="ARBA00004123"/>
    </source>
</evidence>
<dbReference type="InterPro" id="IPR007052">
    <property type="entry name" value="CS_dom"/>
</dbReference>
<evidence type="ECO:0000313" key="12">
    <source>
        <dbReference type="EMBL" id="JAC17467.1"/>
    </source>
</evidence>
<sequence>MLPSKIDQLRSDVEELKRLESTASRPHVKDILSIEIRKLETEIIKLMDTSSEVAVSSCVLNASAKNNSAVKCYDVKITNYAWDQSDKFVKLFVSLKDVQTLDKDQISCTFASTSIELNARGLENKNYIFTIKGLLHHVDPSSCYWKVKTDSIVIFLAKVEQGTKWSHLTTNEVKPKPDFSADDLDSNGDPTSGLMNMFKKMYEEGDDDMKRTIAKAWTESREKQKMDF</sequence>
<evidence type="ECO:0000256" key="4">
    <source>
        <dbReference type="ARBA" id="ARBA00022490"/>
    </source>
</evidence>
<evidence type="ECO:0000256" key="2">
    <source>
        <dbReference type="ARBA" id="ARBA00004496"/>
    </source>
</evidence>
<dbReference type="InterPro" id="IPR037201">
    <property type="entry name" value="CacyBP_N"/>
</dbReference>
<keyword evidence="8" id="KW-0539">Nucleus</keyword>
<evidence type="ECO:0000256" key="9">
    <source>
        <dbReference type="ARBA" id="ARBA00025145"/>
    </source>
</evidence>
<proteinExistence type="evidence at transcript level"/>
<organism evidence="12">
    <name type="scientific">Triatoma infestans</name>
    <name type="common">Assassin bug</name>
    <dbReference type="NCBI Taxonomy" id="30076"/>
    <lineage>
        <taxon>Eukaryota</taxon>
        <taxon>Metazoa</taxon>
        <taxon>Ecdysozoa</taxon>
        <taxon>Arthropoda</taxon>
        <taxon>Hexapoda</taxon>
        <taxon>Insecta</taxon>
        <taxon>Pterygota</taxon>
        <taxon>Neoptera</taxon>
        <taxon>Paraneoptera</taxon>
        <taxon>Hemiptera</taxon>
        <taxon>Heteroptera</taxon>
        <taxon>Panheteroptera</taxon>
        <taxon>Cimicomorpha</taxon>
        <taxon>Reduviidae</taxon>
        <taxon>Triatominae</taxon>
        <taxon>Triatoma</taxon>
    </lineage>
</organism>
<dbReference type="FunFam" id="2.60.40.790:FF:000040">
    <property type="entry name" value="Calcyclin binding protein"/>
    <property type="match status" value="1"/>
</dbReference>
<accession>A0A023F876</accession>
<evidence type="ECO:0000256" key="8">
    <source>
        <dbReference type="ARBA" id="ARBA00023242"/>
    </source>
</evidence>
<evidence type="ECO:0000256" key="5">
    <source>
        <dbReference type="ARBA" id="ARBA00022553"/>
    </source>
</evidence>